<gene>
    <name evidence="1" type="ORF">VNO80_17215</name>
</gene>
<evidence type="ECO:0000313" key="2">
    <source>
        <dbReference type="Proteomes" id="UP001374584"/>
    </source>
</evidence>
<comment type="caution">
    <text evidence="1">The sequence shown here is derived from an EMBL/GenBank/DDBJ whole genome shotgun (WGS) entry which is preliminary data.</text>
</comment>
<proteinExistence type="predicted"/>
<sequence length="103" mass="12140">MPLKATKRDVNDFFSKAWQDMVLFSWKMLPLRIHLVSQLLFFISSTFYLRCFKLATLSYSSEQGRLKGDDLVHIFIDSRVFLINLKSIMLRHANESHKLVQMS</sequence>
<evidence type="ECO:0000313" key="1">
    <source>
        <dbReference type="EMBL" id="KAK7357918.1"/>
    </source>
</evidence>
<keyword evidence="2" id="KW-1185">Reference proteome</keyword>
<accession>A0AAN9R8P2</accession>
<name>A0AAN9R8P2_PHACN</name>
<dbReference type="EMBL" id="JAYMYR010000006">
    <property type="protein sequence ID" value="KAK7357918.1"/>
    <property type="molecule type" value="Genomic_DNA"/>
</dbReference>
<protein>
    <submittedName>
        <fullName evidence="1">Uncharacterized protein</fullName>
    </submittedName>
</protein>
<dbReference type="AlphaFoldDB" id="A0AAN9R8P2"/>
<dbReference type="Proteomes" id="UP001374584">
    <property type="component" value="Unassembled WGS sequence"/>
</dbReference>
<reference evidence="1 2" key="1">
    <citation type="submission" date="2024-01" db="EMBL/GenBank/DDBJ databases">
        <title>The genomes of 5 underutilized Papilionoideae crops provide insights into root nodulation and disease resistanc.</title>
        <authorList>
            <person name="Jiang F."/>
        </authorList>
    </citation>
    <scope>NUCLEOTIDE SEQUENCE [LARGE SCALE GENOMIC DNA]</scope>
    <source>
        <strain evidence="1">JINMINGXINNONG_FW02</strain>
        <tissue evidence="1">Leaves</tissue>
    </source>
</reference>
<organism evidence="1 2">
    <name type="scientific">Phaseolus coccineus</name>
    <name type="common">Scarlet runner bean</name>
    <name type="synonym">Phaseolus multiflorus</name>
    <dbReference type="NCBI Taxonomy" id="3886"/>
    <lineage>
        <taxon>Eukaryota</taxon>
        <taxon>Viridiplantae</taxon>
        <taxon>Streptophyta</taxon>
        <taxon>Embryophyta</taxon>
        <taxon>Tracheophyta</taxon>
        <taxon>Spermatophyta</taxon>
        <taxon>Magnoliopsida</taxon>
        <taxon>eudicotyledons</taxon>
        <taxon>Gunneridae</taxon>
        <taxon>Pentapetalae</taxon>
        <taxon>rosids</taxon>
        <taxon>fabids</taxon>
        <taxon>Fabales</taxon>
        <taxon>Fabaceae</taxon>
        <taxon>Papilionoideae</taxon>
        <taxon>50 kb inversion clade</taxon>
        <taxon>NPAAA clade</taxon>
        <taxon>indigoferoid/millettioid clade</taxon>
        <taxon>Phaseoleae</taxon>
        <taxon>Phaseolus</taxon>
    </lineage>
</organism>